<proteinExistence type="predicted"/>
<evidence type="ECO:0000256" key="2">
    <source>
        <dbReference type="SAM" id="MobiDB-lite"/>
    </source>
</evidence>
<name>A0A9W7AX51_9STRA</name>
<dbReference type="EMBL" id="BRXY01000209">
    <property type="protein sequence ID" value="GMH77595.1"/>
    <property type="molecule type" value="Genomic_DNA"/>
</dbReference>
<keyword evidence="1" id="KW-0175">Coiled coil</keyword>
<sequence length="230" mass="26599">MTSLHLGKENSAPQKVSSVSKLKNMFDDSAADSSPLSLLGSPLSPNLSHLTPKTRKKTINHLKTSNHEIEDLTAEARELVKNITVEASQRVEASVQSLNIKYQQKQQMLVQWQIDYERQFKEVRENLKEKIEEHEQNIEIPNGVKLLQRFLEEKVNMDENSDRLEQQIELLKQSLTEILKDAEKQIEEQKKEDDSAIESTRKTLFDALEMLKRLKQTKHNTDSNKENHLS</sequence>
<evidence type="ECO:0000313" key="3">
    <source>
        <dbReference type="EMBL" id="GMH77595.1"/>
    </source>
</evidence>
<gene>
    <name evidence="3" type="ORF">TrST_g5719</name>
</gene>
<dbReference type="Proteomes" id="UP001165085">
    <property type="component" value="Unassembled WGS sequence"/>
</dbReference>
<keyword evidence="4" id="KW-1185">Reference proteome</keyword>
<comment type="caution">
    <text evidence="3">The sequence shown here is derived from an EMBL/GenBank/DDBJ whole genome shotgun (WGS) entry which is preliminary data.</text>
</comment>
<evidence type="ECO:0000313" key="4">
    <source>
        <dbReference type="Proteomes" id="UP001165085"/>
    </source>
</evidence>
<reference evidence="4" key="1">
    <citation type="journal article" date="2023" name="Commun. Biol.">
        <title>Genome analysis of Parmales, the sister group of diatoms, reveals the evolutionary specialization of diatoms from phago-mixotrophs to photoautotrophs.</title>
        <authorList>
            <person name="Ban H."/>
            <person name="Sato S."/>
            <person name="Yoshikawa S."/>
            <person name="Yamada K."/>
            <person name="Nakamura Y."/>
            <person name="Ichinomiya M."/>
            <person name="Sato N."/>
            <person name="Blanc-Mathieu R."/>
            <person name="Endo H."/>
            <person name="Kuwata A."/>
            <person name="Ogata H."/>
        </authorList>
    </citation>
    <scope>NUCLEOTIDE SEQUENCE [LARGE SCALE GENOMIC DNA]</scope>
    <source>
        <strain evidence="4">NIES 3701</strain>
    </source>
</reference>
<evidence type="ECO:0000256" key="1">
    <source>
        <dbReference type="SAM" id="Coils"/>
    </source>
</evidence>
<protein>
    <submittedName>
        <fullName evidence="3">Uncharacterized protein</fullName>
    </submittedName>
</protein>
<feature type="compositionally biased region" description="Low complexity" evidence="2">
    <location>
        <begin position="33"/>
        <end position="50"/>
    </location>
</feature>
<accession>A0A9W7AX51</accession>
<dbReference type="AlphaFoldDB" id="A0A9W7AX51"/>
<organism evidence="3 4">
    <name type="scientific">Triparma strigata</name>
    <dbReference type="NCBI Taxonomy" id="1606541"/>
    <lineage>
        <taxon>Eukaryota</taxon>
        <taxon>Sar</taxon>
        <taxon>Stramenopiles</taxon>
        <taxon>Ochrophyta</taxon>
        <taxon>Bolidophyceae</taxon>
        <taxon>Parmales</taxon>
        <taxon>Triparmaceae</taxon>
        <taxon>Triparma</taxon>
    </lineage>
</organism>
<feature type="region of interest" description="Disordered" evidence="2">
    <location>
        <begin position="31"/>
        <end position="55"/>
    </location>
</feature>
<feature type="coiled-coil region" evidence="1">
    <location>
        <begin position="113"/>
        <end position="199"/>
    </location>
</feature>